<organism evidence="1 2">
    <name type="scientific">Brassica cretica</name>
    <name type="common">Mustard</name>
    <dbReference type="NCBI Taxonomy" id="69181"/>
    <lineage>
        <taxon>Eukaryota</taxon>
        <taxon>Viridiplantae</taxon>
        <taxon>Streptophyta</taxon>
        <taxon>Embryophyta</taxon>
        <taxon>Tracheophyta</taxon>
        <taxon>Spermatophyta</taxon>
        <taxon>Magnoliopsida</taxon>
        <taxon>eudicotyledons</taxon>
        <taxon>Gunneridae</taxon>
        <taxon>Pentapetalae</taxon>
        <taxon>rosids</taxon>
        <taxon>malvids</taxon>
        <taxon>Brassicales</taxon>
        <taxon>Brassicaceae</taxon>
        <taxon>Brassiceae</taxon>
        <taxon>Brassica</taxon>
    </lineage>
</organism>
<evidence type="ECO:0008006" key="3">
    <source>
        <dbReference type="Google" id="ProtNLM"/>
    </source>
</evidence>
<protein>
    <recommendedName>
        <fullName evidence="3">Zinc finger LSD1-type domain-containing protein</fullName>
    </recommendedName>
</protein>
<sequence>MHNQENRPGTMHFAEIETGGLRVECLRCHVPFRPHLGNLIAARFQCESCKASLCYRSSTGGTVRCPCCSSWRDNHLSLG</sequence>
<comment type="caution">
    <text evidence="1">The sequence shown here is derived from an EMBL/GenBank/DDBJ whole genome shotgun (WGS) entry which is preliminary data.</text>
</comment>
<gene>
    <name evidence="1" type="ORF">DY000_02023020</name>
</gene>
<accession>A0ABQ7ED27</accession>
<reference evidence="1 2" key="1">
    <citation type="journal article" date="2020" name="BMC Genomics">
        <title>Intraspecific diversification of the crop wild relative Brassica cretica Lam. using demographic model selection.</title>
        <authorList>
            <person name="Kioukis A."/>
            <person name="Michalopoulou V.A."/>
            <person name="Briers L."/>
            <person name="Pirintsos S."/>
            <person name="Studholme D.J."/>
            <person name="Pavlidis P."/>
            <person name="Sarris P.F."/>
        </authorList>
    </citation>
    <scope>NUCLEOTIDE SEQUENCE [LARGE SCALE GENOMIC DNA]</scope>
    <source>
        <strain evidence="2">cv. PFS-1207/04</strain>
    </source>
</reference>
<evidence type="ECO:0000313" key="1">
    <source>
        <dbReference type="EMBL" id="KAF3594727.1"/>
    </source>
</evidence>
<name>A0ABQ7ED27_BRACR</name>
<proteinExistence type="predicted"/>
<keyword evidence="2" id="KW-1185">Reference proteome</keyword>
<dbReference type="EMBL" id="QGKV02000299">
    <property type="protein sequence ID" value="KAF3594727.1"/>
    <property type="molecule type" value="Genomic_DNA"/>
</dbReference>
<dbReference type="Proteomes" id="UP000266723">
    <property type="component" value="Unassembled WGS sequence"/>
</dbReference>
<evidence type="ECO:0000313" key="2">
    <source>
        <dbReference type="Proteomes" id="UP000266723"/>
    </source>
</evidence>